<evidence type="ECO:0000256" key="2">
    <source>
        <dbReference type="SAM" id="Phobius"/>
    </source>
</evidence>
<dbReference type="RefSeq" id="WP_344872212.1">
    <property type="nucleotide sequence ID" value="NZ_BAABAL010000005.1"/>
</dbReference>
<feature type="compositionally biased region" description="Basic and acidic residues" evidence="1">
    <location>
        <begin position="77"/>
        <end position="98"/>
    </location>
</feature>
<keyword evidence="2" id="KW-0472">Membrane</keyword>
<organism evidence="3 4">
    <name type="scientific">Allokutzneria multivorans</name>
    <dbReference type="NCBI Taxonomy" id="1142134"/>
    <lineage>
        <taxon>Bacteria</taxon>
        <taxon>Bacillati</taxon>
        <taxon>Actinomycetota</taxon>
        <taxon>Actinomycetes</taxon>
        <taxon>Pseudonocardiales</taxon>
        <taxon>Pseudonocardiaceae</taxon>
        <taxon>Allokutzneria</taxon>
    </lineage>
</organism>
<feature type="compositionally biased region" description="Low complexity" evidence="1">
    <location>
        <begin position="165"/>
        <end position="203"/>
    </location>
</feature>
<protein>
    <recommendedName>
        <fullName evidence="5">Flagellar basal body-associated protein FliL</fullName>
    </recommendedName>
</protein>
<comment type="caution">
    <text evidence="3">The sequence shown here is derived from an EMBL/GenBank/DDBJ whole genome shotgun (WGS) entry which is preliminary data.</text>
</comment>
<evidence type="ECO:0000256" key="1">
    <source>
        <dbReference type="SAM" id="MobiDB-lite"/>
    </source>
</evidence>
<evidence type="ECO:0008006" key="5">
    <source>
        <dbReference type="Google" id="ProtNLM"/>
    </source>
</evidence>
<evidence type="ECO:0000313" key="4">
    <source>
        <dbReference type="Proteomes" id="UP001501747"/>
    </source>
</evidence>
<dbReference type="EMBL" id="BAABAL010000005">
    <property type="protein sequence ID" value="GAA3996802.1"/>
    <property type="molecule type" value="Genomic_DNA"/>
</dbReference>
<name>A0ABP7RFN7_9PSEU</name>
<sequence length="446" mass="47192">MSWQEELRSLDAELAAGNISADQYRQRRDHLLAQASAAGPTPRQPEPSSGDNPFPPPFRWENSAPAETETTQIIQPIRDDTPAPESKPEPKAEDKTEAPAEDEAPKEEPPADATQVVAPSSDATQVVRPVGDADHTQVVKPVGDNADRTQVVSGQHSAGDADRTQVVPGAGQQAYQQYPGQQQGSPWPNHPQHQQPYPQQQPHGSTPPWASNDLPPDFGSTSAWPRQGPEVFESNSGSKTGKIIAIVAAVVLLVGGGLAVWYFTSGSGGTEQPAASSSAPPPAPTTTTPPPKPKPKGGQFVDLEGELRANMTHGIDSAVTANVPTPDEVKVLKDAGATEVLGYGTDDKGVKVGLWEFKAGADSLQKVLDEIDKMYANAGFQPYTGAGTPESVKARVKTDTGGATYRAHYKTATSVVRVEAFGPDAAAAETAFKALIERQLKQYPPA</sequence>
<dbReference type="Proteomes" id="UP001501747">
    <property type="component" value="Unassembled WGS sequence"/>
</dbReference>
<keyword evidence="2" id="KW-0812">Transmembrane</keyword>
<reference evidence="4" key="1">
    <citation type="journal article" date="2019" name="Int. J. Syst. Evol. Microbiol.">
        <title>The Global Catalogue of Microorganisms (GCM) 10K type strain sequencing project: providing services to taxonomists for standard genome sequencing and annotation.</title>
        <authorList>
            <consortium name="The Broad Institute Genomics Platform"/>
            <consortium name="The Broad Institute Genome Sequencing Center for Infectious Disease"/>
            <person name="Wu L."/>
            <person name="Ma J."/>
        </authorList>
    </citation>
    <scope>NUCLEOTIDE SEQUENCE [LARGE SCALE GENOMIC DNA]</scope>
    <source>
        <strain evidence="4">JCM 17342</strain>
    </source>
</reference>
<accession>A0ABP7RFN7</accession>
<feature type="compositionally biased region" description="Pro residues" evidence="1">
    <location>
        <begin position="279"/>
        <end position="292"/>
    </location>
</feature>
<feature type="transmembrane region" description="Helical" evidence="2">
    <location>
        <begin position="243"/>
        <end position="263"/>
    </location>
</feature>
<keyword evidence="4" id="KW-1185">Reference proteome</keyword>
<feature type="region of interest" description="Disordered" evidence="1">
    <location>
        <begin position="18"/>
        <end position="237"/>
    </location>
</feature>
<feature type="region of interest" description="Disordered" evidence="1">
    <location>
        <begin position="267"/>
        <end position="300"/>
    </location>
</feature>
<keyword evidence="2" id="KW-1133">Transmembrane helix</keyword>
<evidence type="ECO:0000313" key="3">
    <source>
        <dbReference type="EMBL" id="GAA3996802.1"/>
    </source>
</evidence>
<gene>
    <name evidence="3" type="ORF">GCM10022247_16000</name>
</gene>
<proteinExistence type="predicted"/>